<dbReference type="InterPro" id="IPR006580">
    <property type="entry name" value="Znf_TTF"/>
</dbReference>
<dbReference type="Pfam" id="PF14291">
    <property type="entry name" value="DUF4371"/>
    <property type="match status" value="1"/>
</dbReference>
<dbReference type="SUPFAM" id="SSF53098">
    <property type="entry name" value="Ribonuclease H-like"/>
    <property type="match status" value="1"/>
</dbReference>
<dbReference type="InterPro" id="IPR008906">
    <property type="entry name" value="HATC_C_dom"/>
</dbReference>
<dbReference type="Proteomes" id="UP000694569">
    <property type="component" value="Unplaced"/>
</dbReference>
<dbReference type="SMART" id="SM00597">
    <property type="entry name" value="ZnF_TTF"/>
    <property type="match status" value="1"/>
</dbReference>
<evidence type="ECO:0000259" key="2">
    <source>
        <dbReference type="SMART" id="SM00597"/>
    </source>
</evidence>
<dbReference type="PANTHER" id="PTHR45749:SF21">
    <property type="entry name" value="DUF4371 DOMAIN-CONTAINING PROTEIN"/>
    <property type="match status" value="1"/>
</dbReference>
<protein>
    <recommendedName>
        <fullName evidence="2">TTF-type domain-containing protein</fullName>
    </recommendedName>
</protein>
<feature type="domain" description="TTF-type" evidence="2">
    <location>
        <begin position="164"/>
        <end position="258"/>
    </location>
</feature>
<accession>A0A8C5PML1</accession>
<sequence>MPHGIHTSKRPSGHQQRKSKEARLKSMKTLSGSMLQYVKRPDDGQGTSEDTTCHSAIHKAASMHSAGQQEAEMPESEAQEGVEREESDASESFESDASNSEDTVKEMNVIKEKDLQILSDVSFWEIPVPDHIRVEILKRGSASFQNKDGPFGVSKRQGAEAKGDVRQLSKDWFYKGMPDGKKILRSWMVYSPVSENVYCFCCRLFAYGTTATTSKFVTGFQKWWKLSPKVHNHETSEDHLCCVERWETLAARLRLHKTIDTETITLMEMEKKKWRDILYRLLDVTLFLAMQNLAFRGHKEDESSFNKGNFLEMVAILSKYDPVLKEHFMKLKKSTGRYKVSVSYLAPQTQNEFLSILANHVTEKLVMDIKNAKYFGIMFDSTPDISHTDQMTEVIRYVKISNRKVEVMEVFLGFFALKGKKATDLSSDILKKLENDGLDIMMCRSQGYDNAATMAGIHGGVQAIIKEKNKKAIFSGCVDHSLNLCGQHSFAENASCVKFFGTLQTMFTLFAGSSHRWDVLMTHTGVSVKRLSTTRWSAHYAAVKPVRENFDNFVAAIKALCARDENLDTRAAAEGLLPAVCDFTFLCYLYFWSDVLREVNVAQLYMQTKGLSLDKVVTQLETLRLFLYEERSHLVEHAIHCALLKSEEYGIAIERRARFKKRMPGERSTDAGITSMQEENKRQMLECIDRFHCELQIRSGAMKKVAGMFESVQAKSLICAAEQELKMSIPKLTTFYDEVSESELLLEIPRLRRHLKAANINLDRAKEWAALDVLAFIAEWDVIESLPNLSLSLKLFLTICVSVASCERSFSKLKIIKNHLRSTMGQSRLSDLAMLSVESELARKIDFEEVINNFATLKARKGKF</sequence>
<keyword evidence="4" id="KW-1185">Reference proteome</keyword>
<feature type="compositionally biased region" description="Acidic residues" evidence="1">
    <location>
        <begin position="72"/>
        <end position="94"/>
    </location>
</feature>
<feature type="compositionally biased region" description="Polar residues" evidence="1">
    <location>
        <begin position="45"/>
        <end position="54"/>
    </location>
</feature>
<dbReference type="GO" id="GO:0046983">
    <property type="term" value="F:protein dimerization activity"/>
    <property type="evidence" value="ECO:0007669"/>
    <property type="project" value="InterPro"/>
</dbReference>
<dbReference type="AlphaFoldDB" id="A0A8C5PML1"/>
<reference evidence="3" key="2">
    <citation type="submission" date="2025-09" db="UniProtKB">
        <authorList>
            <consortium name="Ensembl"/>
        </authorList>
    </citation>
    <scope>IDENTIFICATION</scope>
</reference>
<dbReference type="GeneTree" id="ENSGT00940000154356"/>
<dbReference type="OrthoDB" id="10062065at2759"/>
<evidence type="ECO:0000313" key="3">
    <source>
        <dbReference type="Ensembl" id="ENSLLEP00000024897.1"/>
    </source>
</evidence>
<proteinExistence type="predicted"/>
<feature type="compositionally biased region" description="Basic residues" evidence="1">
    <location>
        <begin position="1"/>
        <end position="17"/>
    </location>
</feature>
<dbReference type="Ensembl" id="ENSLLET00000025852.1">
    <property type="protein sequence ID" value="ENSLLEP00000024897.1"/>
    <property type="gene ID" value="ENSLLEG00000015848.1"/>
</dbReference>
<dbReference type="InterPro" id="IPR012337">
    <property type="entry name" value="RNaseH-like_sf"/>
</dbReference>
<dbReference type="Pfam" id="PF05699">
    <property type="entry name" value="Dimer_Tnp_hAT"/>
    <property type="match status" value="1"/>
</dbReference>
<reference evidence="3" key="1">
    <citation type="submission" date="2025-08" db="UniProtKB">
        <authorList>
            <consortium name="Ensembl"/>
        </authorList>
    </citation>
    <scope>IDENTIFICATION</scope>
</reference>
<dbReference type="PANTHER" id="PTHR45749">
    <property type="match status" value="1"/>
</dbReference>
<organism evidence="3 4">
    <name type="scientific">Leptobrachium leishanense</name>
    <name type="common">Leishan spiny toad</name>
    <dbReference type="NCBI Taxonomy" id="445787"/>
    <lineage>
        <taxon>Eukaryota</taxon>
        <taxon>Metazoa</taxon>
        <taxon>Chordata</taxon>
        <taxon>Craniata</taxon>
        <taxon>Vertebrata</taxon>
        <taxon>Euteleostomi</taxon>
        <taxon>Amphibia</taxon>
        <taxon>Batrachia</taxon>
        <taxon>Anura</taxon>
        <taxon>Pelobatoidea</taxon>
        <taxon>Megophryidae</taxon>
        <taxon>Leptobrachium</taxon>
    </lineage>
</organism>
<evidence type="ECO:0000313" key="4">
    <source>
        <dbReference type="Proteomes" id="UP000694569"/>
    </source>
</evidence>
<evidence type="ECO:0000256" key="1">
    <source>
        <dbReference type="SAM" id="MobiDB-lite"/>
    </source>
</evidence>
<feature type="region of interest" description="Disordered" evidence="1">
    <location>
        <begin position="1"/>
        <end position="103"/>
    </location>
</feature>
<name>A0A8C5PML1_9ANUR</name>
<dbReference type="InterPro" id="IPR025398">
    <property type="entry name" value="DUF4371"/>
</dbReference>